<dbReference type="OrthoDB" id="3265734at2759"/>
<feature type="region of interest" description="Disordered" evidence="1">
    <location>
        <begin position="295"/>
        <end position="319"/>
    </location>
</feature>
<proteinExistence type="predicted"/>
<feature type="compositionally biased region" description="Polar residues" evidence="1">
    <location>
        <begin position="140"/>
        <end position="155"/>
    </location>
</feature>
<sequence length="426" mass="44182">MSTYSVDDSDGVVVYSKPANGGHWSKQNSGTSYQNGLMLTRTRNANATLSFTGTSISVYGLVSPRGVGSTQMSFYSVDGQASRTYSANPTSETQSQVLFYNSGTIPNGQHTLVLVNLVEADFFWIDYFEITTASEPRPSTGGTTVSPPVSGQITTRPAAASPIQTTVVSTQVFTSIVTESSTTRVSIMTSVKSDVVQVDTASALDTQPSIITDASQSGVSSIDGASSASESKASIGAIIGGVVGGIAVIILALILFVLLKRRRRRANINDEIDGMTTAGQLASLVPFVDAPAVSPTGNSSAYSQPSSQPSGSQYGGLNQSHMAAGHSGATYNAAIGLPATGPTGKRQYANTIDEANSSSAALLGGRHREMEQAYSSTTLSSTSGYSYPLNLSPMAIDDLPPSYQAAAASQTGENPVLQGMGNMRKS</sequence>
<comment type="caution">
    <text evidence="3">The sequence shown here is derived from an EMBL/GenBank/DDBJ whole genome shotgun (WGS) entry which is preliminary data.</text>
</comment>
<evidence type="ECO:0000256" key="2">
    <source>
        <dbReference type="SAM" id="Phobius"/>
    </source>
</evidence>
<dbReference type="Proteomes" id="UP000283269">
    <property type="component" value="Unassembled WGS sequence"/>
</dbReference>
<name>A0A409WPD6_PSICY</name>
<protein>
    <recommendedName>
        <fullName evidence="5">Mid2 domain-containing protein</fullName>
    </recommendedName>
</protein>
<feature type="region of interest" description="Disordered" evidence="1">
    <location>
        <begin position="135"/>
        <end position="157"/>
    </location>
</feature>
<feature type="region of interest" description="Disordered" evidence="1">
    <location>
        <begin position="405"/>
        <end position="426"/>
    </location>
</feature>
<gene>
    <name evidence="3" type="ORF">CVT25_003649</name>
</gene>
<keyword evidence="2" id="KW-0812">Transmembrane</keyword>
<dbReference type="InParanoid" id="A0A409WPD6"/>
<dbReference type="Gene3D" id="2.60.120.260">
    <property type="entry name" value="Galactose-binding domain-like"/>
    <property type="match status" value="1"/>
</dbReference>
<feature type="transmembrane region" description="Helical" evidence="2">
    <location>
        <begin position="235"/>
        <end position="259"/>
    </location>
</feature>
<dbReference type="AlphaFoldDB" id="A0A409WPD6"/>
<feature type="compositionally biased region" description="Low complexity" evidence="1">
    <location>
        <begin position="299"/>
        <end position="316"/>
    </location>
</feature>
<keyword evidence="4" id="KW-1185">Reference proteome</keyword>
<keyword evidence="2" id="KW-1133">Transmembrane helix</keyword>
<keyword evidence="2" id="KW-0472">Membrane</keyword>
<evidence type="ECO:0000313" key="4">
    <source>
        <dbReference type="Proteomes" id="UP000283269"/>
    </source>
</evidence>
<evidence type="ECO:0008006" key="5">
    <source>
        <dbReference type="Google" id="ProtNLM"/>
    </source>
</evidence>
<dbReference type="EMBL" id="NHYD01003335">
    <property type="protein sequence ID" value="PPQ80366.1"/>
    <property type="molecule type" value="Genomic_DNA"/>
</dbReference>
<evidence type="ECO:0000256" key="1">
    <source>
        <dbReference type="SAM" id="MobiDB-lite"/>
    </source>
</evidence>
<reference evidence="3 4" key="1">
    <citation type="journal article" date="2018" name="Evol. Lett.">
        <title>Horizontal gene cluster transfer increased hallucinogenic mushroom diversity.</title>
        <authorList>
            <person name="Reynolds H.T."/>
            <person name="Vijayakumar V."/>
            <person name="Gluck-Thaler E."/>
            <person name="Korotkin H.B."/>
            <person name="Matheny P.B."/>
            <person name="Slot J.C."/>
        </authorList>
    </citation>
    <scope>NUCLEOTIDE SEQUENCE [LARGE SCALE GENOMIC DNA]</scope>
    <source>
        <strain evidence="3 4">2631</strain>
    </source>
</reference>
<organism evidence="3 4">
    <name type="scientific">Psilocybe cyanescens</name>
    <dbReference type="NCBI Taxonomy" id="93625"/>
    <lineage>
        <taxon>Eukaryota</taxon>
        <taxon>Fungi</taxon>
        <taxon>Dikarya</taxon>
        <taxon>Basidiomycota</taxon>
        <taxon>Agaricomycotina</taxon>
        <taxon>Agaricomycetes</taxon>
        <taxon>Agaricomycetidae</taxon>
        <taxon>Agaricales</taxon>
        <taxon>Agaricineae</taxon>
        <taxon>Strophariaceae</taxon>
        <taxon>Psilocybe</taxon>
    </lineage>
</organism>
<accession>A0A409WPD6</accession>
<evidence type="ECO:0000313" key="3">
    <source>
        <dbReference type="EMBL" id="PPQ80366.1"/>
    </source>
</evidence>